<evidence type="ECO:0000256" key="7">
    <source>
        <dbReference type="HAMAP-Rule" id="MF_01161"/>
    </source>
</evidence>
<keyword evidence="3 7" id="KW-0819">tRNA processing</keyword>
<dbReference type="PANTHER" id="PTHR43033:SF1">
    <property type="entry name" value="TRNA(ILE)-LYSIDINE SYNTHASE-RELATED"/>
    <property type="match status" value="1"/>
</dbReference>
<evidence type="ECO:0000256" key="1">
    <source>
        <dbReference type="ARBA" id="ARBA00022490"/>
    </source>
</evidence>
<dbReference type="eggNOG" id="COG0037">
    <property type="taxonomic scope" value="Bacteria"/>
</dbReference>
<reference evidence="10 11" key="1">
    <citation type="submission" date="2017-06" db="EMBL/GenBank/DDBJ databases">
        <authorList>
            <consortium name="Pathogen Informatics"/>
        </authorList>
    </citation>
    <scope>NUCLEOTIDE SEQUENCE [LARGE SCALE GENOMIC DNA]</scope>
    <source>
        <strain evidence="10 11">NCTC11865</strain>
    </source>
</reference>
<comment type="similarity">
    <text evidence="7">Belongs to the tRNA(Ile)-lysidine synthase family.</text>
</comment>
<evidence type="ECO:0000259" key="9">
    <source>
        <dbReference type="Pfam" id="PF09179"/>
    </source>
</evidence>
<evidence type="ECO:0000259" key="8">
    <source>
        <dbReference type="Pfam" id="PF01171"/>
    </source>
</evidence>
<dbReference type="InterPro" id="IPR012094">
    <property type="entry name" value="tRNA_Ile_lys_synt"/>
</dbReference>
<dbReference type="SUPFAM" id="SSF82829">
    <property type="entry name" value="MesJ substrate recognition domain-like"/>
    <property type="match status" value="1"/>
</dbReference>
<dbReference type="EC" id="6.3.4.19" evidence="7"/>
<evidence type="ECO:0000256" key="5">
    <source>
        <dbReference type="ARBA" id="ARBA00022840"/>
    </source>
</evidence>
<dbReference type="GO" id="GO:0006400">
    <property type="term" value="P:tRNA modification"/>
    <property type="evidence" value="ECO:0007669"/>
    <property type="project" value="UniProtKB-UniRule"/>
</dbReference>
<dbReference type="RefSeq" id="WP_021105132.1">
    <property type="nucleotide sequence ID" value="NZ_LT906441.1"/>
</dbReference>
<dbReference type="EMBL" id="LT906441">
    <property type="protein sequence ID" value="SNV29054.1"/>
    <property type="molecule type" value="Genomic_DNA"/>
</dbReference>
<dbReference type="InterPro" id="IPR015262">
    <property type="entry name" value="tRNA_Ile_lys_synt_subst-bd"/>
</dbReference>
<dbReference type="AlphaFoldDB" id="A0A239W5L5"/>
<dbReference type="NCBIfam" id="TIGR02432">
    <property type="entry name" value="lysidine_TilS_N"/>
    <property type="match status" value="1"/>
</dbReference>
<comment type="domain">
    <text evidence="7">The N-terminal region contains the highly conserved SGGXDS motif, predicted to be a P-loop motif involved in ATP binding.</text>
</comment>
<dbReference type="KEGG" id="cgrn:4412665_00228"/>
<dbReference type="Pfam" id="PF09179">
    <property type="entry name" value="TilS"/>
    <property type="match status" value="1"/>
</dbReference>
<evidence type="ECO:0000313" key="11">
    <source>
        <dbReference type="Proteomes" id="UP000215332"/>
    </source>
</evidence>
<dbReference type="GO" id="GO:0005524">
    <property type="term" value="F:ATP binding"/>
    <property type="evidence" value="ECO:0007669"/>
    <property type="project" value="UniProtKB-UniRule"/>
</dbReference>
<dbReference type="InterPro" id="IPR012795">
    <property type="entry name" value="tRNA_Ile_lys_synt_N"/>
</dbReference>
<dbReference type="CDD" id="cd01992">
    <property type="entry name" value="TilS_N"/>
    <property type="match status" value="1"/>
</dbReference>
<keyword evidence="2 7" id="KW-0436">Ligase</keyword>
<evidence type="ECO:0000256" key="3">
    <source>
        <dbReference type="ARBA" id="ARBA00022694"/>
    </source>
</evidence>
<protein>
    <recommendedName>
        <fullName evidence="7">tRNA(Ile)-lysidine synthase</fullName>
        <ecNumber evidence="7">6.3.4.19</ecNumber>
    </recommendedName>
    <alternativeName>
        <fullName evidence="7">tRNA(Ile)-2-lysyl-cytidine synthase</fullName>
    </alternativeName>
    <alternativeName>
        <fullName evidence="7">tRNA(Ile)-lysidine synthetase</fullName>
    </alternativeName>
</protein>
<dbReference type="PANTHER" id="PTHR43033">
    <property type="entry name" value="TRNA(ILE)-LYSIDINE SYNTHASE-RELATED"/>
    <property type="match status" value="1"/>
</dbReference>
<dbReference type="GO" id="GO:0032267">
    <property type="term" value="F:tRNA(Ile)-lysidine synthase activity"/>
    <property type="evidence" value="ECO:0007669"/>
    <property type="project" value="UniProtKB-EC"/>
</dbReference>
<dbReference type="Gene3D" id="1.20.59.20">
    <property type="match status" value="1"/>
</dbReference>
<sequence>MARKALGPASLQVAQALRDALTGVPEATVGCSGGPDSLALALGAAWAGQRTGTSVRAVIVDHQLQDGSHEVSQQARAQLAGHDVPAVIVKVHVDPGDPNGPEAAARAARRAALLQHAGGGPVLLGHTLDDQAETVLLGLARGSGARSLSGMRPRSGRFWHPLLGVRRATTVQACREWQVAPWHDPQNADPSFLRSRVRTELMGQLAHVLGEGAIVNLARSAELLASDDEALNNVVTWWFAGGGTSHEQQSHVEQFPPGASIEANLPVSKLHALPDGLAGRVVKAWLEHRDVHPLRVHVQAVLGLVDGPGGARVDLPGGAVRKEHGELVWLASS</sequence>
<dbReference type="GO" id="GO:0005737">
    <property type="term" value="C:cytoplasm"/>
    <property type="evidence" value="ECO:0007669"/>
    <property type="project" value="UniProtKB-SubCell"/>
</dbReference>
<name>A0A239W5L5_9ACTN</name>
<comment type="function">
    <text evidence="7">Ligates lysine onto the cytidine present at position 34 of the AUA codon-specific tRNA(Ile) that contains the anticodon CAU, in an ATP-dependent manner. Cytidine is converted to lysidine, thus changing the amino acid specificity of the tRNA from methionine to isoleucine.</text>
</comment>
<keyword evidence="5 7" id="KW-0067">ATP-binding</keyword>
<dbReference type="SUPFAM" id="SSF52402">
    <property type="entry name" value="Adenine nucleotide alpha hydrolases-like"/>
    <property type="match status" value="1"/>
</dbReference>
<evidence type="ECO:0000313" key="10">
    <source>
        <dbReference type="EMBL" id="SNV29054.1"/>
    </source>
</evidence>
<feature type="domain" description="tRNA(Ile)-lysidine synthase substrate-binding" evidence="9">
    <location>
        <begin position="265"/>
        <end position="327"/>
    </location>
</feature>
<comment type="subcellular location">
    <subcellularLocation>
        <location evidence="7">Cytoplasm</location>
    </subcellularLocation>
</comment>
<keyword evidence="1 7" id="KW-0963">Cytoplasm</keyword>
<organism evidence="10 11">
    <name type="scientific">Cutibacterium granulosum</name>
    <dbReference type="NCBI Taxonomy" id="33011"/>
    <lineage>
        <taxon>Bacteria</taxon>
        <taxon>Bacillati</taxon>
        <taxon>Actinomycetota</taxon>
        <taxon>Actinomycetes</taxon>
        <taxon>Propionibacteriales</taxon>
        <taxon>Propionibacteriaceae</taxon>
        <taxon>Cutibacterium</taxon>
    </lineage>
</organism>
<dbReference type="Pfam" id="PF01171">
    <property type="entry name" value="ATP_bind_3"/>
    <property type="match status" value="1"/>
</dbReference>
<accession>A0A239W5L5</accession>
<keyword evidence="4 7" id="KW-0547">Nucleotide-binding</keyword>
<gene>
    <name evidence="7 10" type="primary">tilS</name>
    <name evidence="10" type="ORF">SAMEA4412665_00228</name>
</gene>
<evidence type="ECO:0000256" key="2">
    <source>
        <dbReference type="ARBA" id="ARBA00022598"/>
    </source>
</evidence>
<dbReference type="InterPro" id="IPR014729">
    <property type="entry name" value="Rossmann-like_a/b/a_fold"/>
</dbReference>
<dbReference type="Gene3D" id="3.40.50.620">
    <property type="entry name" value="HUPs"/>
    <property type="match status" value="1"/>
</dbReference>
<dbReference type="InterPro" id="IPR011063">
    <property type="entry name" value="TilS/TtcA_N"/>
</dbReference>
<feature type="domain" description="tRNA(Ile)-lysidine/2-thiocytidine synthase N-terminal" evidence="8">
    <location>
        <begin position="28"/>
        <end position="199"/>
    </location>
</feature>
<proteinExistence type="inferred from homology"/>
<dbReference type="HAMAP" id="MF_01161">
    <property type="entry name" value="tRNA_Ile_lys_synt"/>
    <property type="match status" value="1"/>
</dbReference>
<evidence type="ECO:0000256" key="6">
    <source>
        <dbReference type="ARBA" id="ARBA00048539"/>
    </source>
</evidence>
<comment type="catalytic activity">
    <reaction evidence="6 7">
        <text>cytidine(34) in tRNA(Ile2) + L-lysine + ATP = lysidine(34) in tRNA(Ile2) + AMP + diphosphate + H(+)</text>
        <dbReference type="Rhea" id="RHEA:43744"/>
        <dbReference type="Rhea" id="RHEA-COMP:10625"/>
        <dbReference type="Rhea" id="RHEA-COMP:10670"/>
        <dbReference type="ChEBI" id="CHEBI:15378"/>
        <dbReference type="ChEBI" id="CHEBI:30616"/>
        <dbReference type="ChEBI" id="CHEBI:32551"/>
        <dbReference type="ChEBI" id="CHEBI:33019"/>
        <dbReference type="ChEBI" id="CHEBI:82748"/>
        <dbReference type="ChEBI" id="CHEBI:83665"/>
        <dbReference type="ChEBI" id="CHEBI:456215"/>
        <dbReference type="EC" id="6.3.4.19"/>
    </reaction>
</comment>
<evidence type="ECO:0000256" key="4">
    <source>
        <dbReference type="ARBA" id="ARBA00022741"/>
    </source>
</evidence>
<feature type="binding site" evidence="7">
    <location>
        <begin position="32"/>
        <end position="37"/>
    </location>
    <ligand>
        <name>ATP</name>
        <dbReference type="ChEBI" id="CHEBI:30616"/>
    </ligand>
</feature>
<dbReference type="Proteomes" id="UP000215332">
    <property type="component" value="Chromosome 1"/>
</dbReference>